<protein>
    <submittedName>
        <fullName evidence="2">Uncharacterized protein</fullName>
    </submittedName>
</protein>
<feature type="transmembrane region" description="Helical" evidence="1">
    <location>
        <begin position="55"/>
        <end position="74"/>
    </location>
</feature>
<dbReference type="NCBIfam" id="TIGR04112">
    <property type="entry name" value="seleno_YedE"/>
    <property type="match status" value="1"/>
</dbReference>
<feature type="transmembrane region" description="Helical" evidence="1">
    <location>
        <begin position="297"/>
        <end position="318"/>
    </location>
</feature>
<name>A0A1U7M7C0_TISCR</name>
<feature type="transmembrane region" description="Helical" evidence="1">
    <location>
        <begin position="86"/>
        <end position="111"/>
    </location>
</feature>
<feature type="transmembrane region" description="Helical" evidence="1">
    <location>
        <begin position="184"/>
        <end position="204"/>
    </location>
</feature>
<dbReference type="Proteomes" id="UP000186112">
    <property type="component" value="Unassembled WGS sequence"/>
</dbReference>
<feature type="transmembrane region" description="Helical" evidence="1">
    <location>
        <begin position="225"/>
        <end position="244"/>
    </location>
</feature>
<evidence type="ECO:0000313" key="2">
    <source>
        <dbReference type="EMBL" id="OLS03150.1"/>
    </source>
</evidence>
<feature type="transmembrane region" description="Helical" evidence="1">
    <location>
        <begin position="7"/>
        <end position="25"/>
    </location>
</feature>
<feature type="transmembrane region" description="Helical" evidence="1">
    <location>
        <begin position="330"/>
        <end position="347"/>
    </location>
</feature>
<comment type="caution">
    <text evidence="2">The sequence shown here is derived from an EMBL/GenBank/DDBJ whole genome shotgun (WGS) entry which is preliminary data.</text>
</comment>
<accession>A0A1U7M7C0</accession>
<sequence length="366" mass="38574">MKGKGKMFLYGGIIGLVGAILMKLGNPGNMGICIACFWRDIAGAMGLHRAEVVQYIRPEIIGIIFGAFFISYLTGDFKVRGGSSPILRFVMGFFLMIGALVFLGCPLRMVLRLANGDLNALVGLGGYIGGIFIGTRFLKRGYTLGKSIKQPKVAGFIYPIIGVVLLVFLVIKPAFILFSKEGPGSMGAPIAISLALGAVVGISLQRSRVCTAGGFRDIILIKDTFFLWGLIGIFAFGLVGNLVLNLDTFNLGFADQPIAHTEHLWNFLGMVLVGLCSVLLGGCPIRQTVLASQGDVDAGVTVFGLIMGAAFSHNFGLAASPAGVPPNGKIAVIVGIIFISILAYGVVAETSKAKQKVGLKEAKVNA</sequence>
<dbReference type="Pfam" id="PF04143">
    <property type="entry name" value="Sulf_transp"/>
    <property type="match status" value="1"/>
</dbReference>
<dbReference type="EMBL" id="LTDM01000011">
    <property type="protein sequence ID" value="OLS03150.1"/>
    <property type="molecule type" value="Genomic_DNA"/>
</dbReference>
<feature type="transmembrane region" description="Helical" evidence="1">
    <location>
        <begin position="117"/>
        <end position="135"/>
    </location>
</feature>
<keyword evidence="3" id="KW-1185">Reference proteome</keyword>
<dbReference type="AlphaFoldDB" id="A0A1U7M7C0"/>
<dbReference type="InterPro" id="IPR007272">
    <property type="entry name" value="Sulf_transp_TsuA/YedE"/>
</dbReference>
<evidence type="ECO:0000256" key="1">
    <source>
        <dbReference type="SAM" id="Phobius"/>
    </source>
</evidence>
<dbReference type="InterPro" id="IPR026366">
    <property type="entry name" value="Seleno_YedE"/>
</dbReference>
<feature type="transmembrane region" description="Helical" evidence="1">
    <location>
        <begin position="264"/>
        <end position="285"/>
    </location>
</feature>
<dbReference type="RefSeq" id="WP_233120144.1">
    <property type="nucleotide sequence ID" value="NZ_LTDM01000011.1"/>
</dbReference>
<gene>
    <name evidence="2" type="ORF">TICRE_08510</name>
</gene>
<proteinExistence type="predicted"/>
<feature type="transmembrane region" description="Helical" evidence="1">
    <location>
        <begin position="156"/>
        <end position="178"/>
    </location>
</feature>
<organism evidence="2 3">
    <name type="scientific">Tissierella creatinophila DSM 6911</name>
    <dbReference type="NCBI Taxonomy" id="1123403"/>
    <lineage>
        <taxon>Bacteria</taxon>
        <taxon>Bacillati</taxon>
        <taxon>Bacillota</taxon>
        <taxon>Tissierellia</taxon>
        <taxon>Tissierellales</taxon>
        <taxon>Tissierellaceae</taxon>
        <taxon>Tissierella</taxon>
    </lineage>
</organism>
<evidence type="ECO:0000313" key="3">
    <source>
        <dbReference type="Proteomes" id="UP000186112"/>
    </source>
</evidence>
<reference evidence="2 3" key="1">
    <citation type="submission" date="2016-02" db="EMBL/GenBank/DDBJ databases">
        <title>Genome sequence of Tissierella creatinophila DSM 6911.</title>
        <authorList>
            <person name="Poehlein A."/>
            <person name="Daniel R."/>
        </authorList>
    </citation>
    <scope>NUCLEOTIDE SEQUENCE [LARGE SCALE GENOMIC DNA]</scope>
    <source>
        <strain evidence="2 3">DSM 6911</strain>
    </source>
</reference>
<keyword evidence="1" id="KW-1133">Transmembrane helix</keyword>
<keyword evidence="1" id="KW-0812">Transmembrane</keyword>
<keyword evidence="1" id="KW-0472">Membrane</keyword>